<proteinExistence type="predicted"/>
<accession>A0AAD9NVU6</accession>
<sequence>MCDSSYACFAARVADRIRTRNVYVRYALAECLGTFLLVSACRVHHSVETPLLNIHNDLLPAMNCGKITRVIRSIRSF</sequence>
<keyword evidence="2" id="KW-1185">Reference proteome</keyword>
<gene>
    <name evidence="1" type="ORF">NP493_326g00023</name>
</gene>
<evidence type="ECO:0000313" key="1">
    <source>
        <dbReference type="EMBL" id="KAK2183038.1"/>
    </source>
</evidence>
<reference evidence="1" key="1">
    <citation type="journal article" date="2023" name="Mol. Biol. Evol.">
        <title>Third-Generation Sequencing Reveals the Adaptive Role of the Epigenome in Three Deep-Sea Polychaetes.</title>
        <authorList>
            <person name="Perez M."/>
            <person name="Aroh O."/>
            <person name="Sun Y."/>
            <person name="Lan Y."/>
            <person name="Juniper S.K."/>
            <person name="Young C.R."/>
            <person name="Angers B."/>
            <person name="Qian P.Y."/>
        </authorList>
    </citation>
    <scope>NUCLEOTIDE SEQUENCE</scope>
    <source>
        <strain evidence="1">R07B-5</strain>
    </source>
</reference>
<comment type="caution">
    <text evidence="1">The sequence shown here is derived from an EMBL/GenBank/DDBJ whole genome shotgun (WGS) entry which is preliminary data.</text>
</comment>
<dbReference type="EMBL" id="JAODUO010000326">
    <property type="protein sequence ID" value="KAK2183038.1"/>
    <property type="molecule type" value="Genomic_DNA"/>
</dbReference>
<dbReference type="AlphaFoldDB" id="A0AAD9NVU6"/>
<protein>
    <submittedName>
        <fullName evidence="1">Uncharacterized protein</fullName>
    </submittedName>
</protein>
<evidence type="ECO:0000313" key="2">
    <source>
        <dbReference type="Proteomes" id="UP001209878"/>
    </source>
</evidence>
<organism evidence="1 2">
    <name type="scientific">Ridgeia piscesae</name>
    <name type="common">Tubeworm</name>
    <dbReference type="NCBI Taxonomy" id="27915"/>
    <lineage>
        <taxon>Eukaryota</taxon>
        <taxon>Metazoa</taxon>
        <taxon>Spiralia</taxon>
        <taxon>Lophotrochozoa</taxon>
        <taxon>Annelida</taxon>
        <taxon>Polychaeta</taxon>
        <taxon>Sedentaria</taxon>
        <taxon>Canalipalpata</taxon>
        <taxon>Sabellida</taxon>
        <taxon>Siboglinidae</taxon>
        <taxon>Ridgeia</taxon>
    </lineage>
</organism>
<name>A0AAD9NVU6_RIDPI</name>
<dbReference type="Proteomes" id="UP001209878">
    <property type="component" value="Unassembled WGS sequence"/>
</dbReference>